<feature type="region of interest" description="Disordered" evidence="1">
    <location>
        <begin position="1"/>
        <end position="20"/>
    </location>
</feature>
<dbReference type="InterPro" id="IPR039685">
    <property type="entry name" value="FANCE"/>
</dbReference>
<feature type="domain" description="Fanconi Anaemia group E protein C-terminal" evidence="2">
    <location>
        <begin position="110"/>
        <end position="309"/>
    </location>
</feature>
<accession>A0AAW1R934</accession>
<evidence type="ECO:0000313" key="4">
    <source>
        <dbReference type="Proteomes" id="UP001489004"/>
    </source>
</evidence>
<dbReference type="Pfam" id="PF11510">
    <property type="entry name" value="FA_FANCE"/>
    <property type="match status" value="1"/>
</dbReference>
<dbReference type="PANTHER" id="PTHR32094">
    <property type="entry name" value="FANCONI ANEMIA GROUP E PROTEIN"/>
    <property type="match status" value="1"/>
</dbReference>
<organism evidence="3 4">
    <name type="scientific">[Myrmecia] bisecta</name>
    <dbReference type="NCBI Taxonomy" id="41462"/>
    <lineage>
        <taxon>Eukaryota</taxon>
        <taxon>Viridiplantae</taxon>
        <taxon>Chlorophyta</taxon>
        <taxon>core chlorophytes</taxon>
        <taxon>Trebouxiophyceae</taxon>
        <taxon>Trebouxiales</taxon>
        <taxon>Trebouxiaceae</taxon>
        <taxon>Myrmecia</taxon>
    </lineage>
</organism>
<feature type="compositionally biased region" description="Polar residues" evidence="1">
    <location>
        <begin position="7"/>
        <end position="20"/>
    </location>
</feature>
<dbReference type="InterPro" id="IPR021025">
    <property type="entry name" value="Fanconi_anaemia_gr_E_prot_C"/>
</dbReference>
<dbReference type="Proteomes" id="UP001489004">
    <property type="component" value="Unassembled WGS sequence"/>
</dbReference>
<reference evidence="3 4" key="1">
    <citation type="journal article" date="2024" name="Nat. Commun.">
        <title>Phylogenomics reveals the evolutionary origins of lichenization in chlorophyte algae.</title>
        <authorList>
            <person name="Puginier C."/>
            <person name="Libourel C."/>
            <person name="Otte J."/>
            <person name="Skaloud P."/>
            <person name="Haon M."/>
            <person name="Grisel S."/>
            <person name="Petersen M."/>
            <person name="Berrin J.G."/>
            <person name="Delaux P.M."/>
            <person name="Dal Grande F."/>
            <person name="Keller J."/>
        </authorList>
    </citation>
    <scope>NUCLEOTIDE SEQUENCE [LARGE SCALE GENOMIC DNA]</scope>
    <source>
        <strain evidence="3 4">SAG 2043</strain>
    </source>
</reference>
<proteinExistence type="predicted"/>
<gene>
    <name evidence="3" type="ORF">WJX72_011011</name>
</gene>
<dbReference type="PANTHER" id="PTHR32094:SF5">
    <property type="entry name" value="FANCONI ANEMIA GROUP E PROTEIN"/>
    <property type="match status" value="1"/>
</dbReference>
<comment type="caution">
    <text evidence="3">The sequence shown here is derived from an EMBL/GenBank/DDBJ whole genome shotgun (WGS) entry which is preliminary data.</text>
</comment>
<evidence type="ECO:0000256" key="1">
    <source>
        <dbReference type="SAM" id="MobiDB-lite"/>
    </source>
</evidence>
<keyword evidence="4" id="KW-1185">Reference proteome</keyword>
<sequence>MPDIELSRTTGRSGPSTPQIACTKQMPELLGDPPSWLLGSVCCALSVDLHPGPNHSGLSGNHPTSDLKALALRLQESLINVQAIESSGQLPTATVAGFETLLSEPDSEALAQLRLEELPDIITQLLCTQLLPSSAGRSVCVTLLGAALLQKCLRLSTPPSRSLQTAITHCVREHPGPMLEAVLVPLLQRQQMLRPQCDVIMHSIKSGMPGQLLPGLVAALSSNVSIAWTENTLDVLQAIVTAHPPLPQGLMEGLATSLEAFAGQFAASVRFIKLINCLCATYGDQALQHRTCLLHAVAQNRTFMAKSAAKRLRS</sequence>
<dbReference type="GO" id="GO:0043240">
    <property type="term" value="C:Fanconi anaemia nuclear complex"/>
    <property type="evidence" value="ECO:0007669"/>
    <property type="project" value="InterPro"/>
</dbReference>
<protein>
    <recommendedName>
        <fullName evidence="2">Fanconi Anaemia group E protein C-terminal domain-containing protein</fullName>
    </recommendedName>
</protein>
<dbReference type="AlphaFoldDB" id="A0AAW1R934"/>
<evidence type="ECO:0000313" key="3">
    <source>
        <dbReference type="EMBL" id="KAK9830324.1"/>
    </source>
</evidence>
<dbReference type="GO" id="GO:0036297">
    <property type="term" value="P:interstrand cross-link repair"/>
    <property type="evidence" value="ECO:0007669"/>
    <property type="project" value="InterPro"/>
</dbReference>
<name>A0AAW1R934_9CHLO</name>
<dbReference type="EMBL" id="JALJOR010000001">
    <property type="protein sequence ID" value="KAK9830324.1"/>
    <property type="molecule type" value="Genomic_DNA"/>
</dbReference>
<dbReference type="Gene3D" id="1.25.40.480">
    <property type="match status" value="1"/>
</dbReference>
<evidence type="ECO:0000259" key="2">
    <source>
        <dbReference type="Pfam" id="PF11510"/>
    </source>
</evidence>